<evidence type="ECO:0000256" key="3">
    <source>
        <dbReference type="ARBA" id="ARBA00022475"/>
    </source>
</evidence>
<comment type="similarity">
    <text evidence="2">Belongs to the CDP-glycerol glycerophosphotransferase family.</text>
</comment>
<protein>
    <recommendedName>
        <fullName evidence="9">Teichoic acid biosynthesis protein</fullName>
    </recommendedName>
</protein>
<dbReference type="InterPro" id="IPR051612">
    <property type="entry name" value="Teichoic_Acid_Biosynth"/>
</dbReference>
<evidence type="ECO:0000256" key="5">
    <source>
        <dbReference type="ARBA" id="ARBA00022944"/>
    </source>
</evidence>
<evidence type="ECO:0000256" key="1">
    <source>
        <dbReference type="ARBA" id="ARBA00004202"/>
    </source>
</evidence>
<dbReference type="Gene3D" id="3.40.50.12580">
    <property type="match status" value="1"/>
</dbReference>
<evidence type="ECO:0000256" key="6">
    <source>
        <dbReference type="ARBA" id="ARBA00023136"/>
    </source>
</evidence>
<accession>A0A415PDX0</accession>
<evidence type="ECO:0008006" key="9">
    <source>
        <dbReference type="Google" id="ProtNLM"/>
    </source>
</evidence>
<dbReference type="PANTHER" id="PTHR37316:SF3">
    <property type="entry name" value="TEICHOIC ACID GLYCEROL-PHOSPHATE TRANSFERASE"/>
    <property type="match status" value="1"/>
</dbReference>
<evidence type="ECO:0000256" key="2">
    <source>
        <dbReference type="ARBA" id="ARBA00010488"/>
    </source>
</evidence>
<keyword evidence="4" id="KW-0808">Transferase</keyword>
<comment type="caution">
    <text evidence="7">The sequence shown here is derived from an EMBL/GenBank/DDBJ whole genome shotgun (WGS) entry which is preliminary data.</text>
</comment>
<dbReference type="PANTHER" id="PTHR37316">
    <property type="entry name" value="TEICHOIC ACID GLYCEROL-PHOSPHATE PRIMASE"/>
    <property type="match status" value="1"/>
</dbReference>
<dbReference type="InterPro" id="IPR043148">
    <property type="entry name" value="TagF_C"/>
</dbReference>
<dbReference type="Proteomes" id="UP000284868">
    <property type="component" value="Unassembled WGS sequence"/>
</dbReference>
<dbReference type="Pfam" id="PF04464">
    <property type="entry name" value="Glyphos_transf"/>
    <property type="match status" value="1"/>
</dbReference>
<dbReference type="InterPro" id="IPR007554">
    <property type="entry name" value="Glycerophosphate_synth"/>
</dbReference>
<evidence type="ECO:0000313" key="7">
    <source>
        <dbReference type="EMBL" id="RHM10943.1"/>
    </source>
</evidence>
<keyword evidence="6" id="KW-0472">Membrane</keyword>
<comment type="subcellular location">
    <subcellularLocation>
        <location evidence="1">Cell membrane</location>
        <topology evidence="1">Peripheral membrane protein</topology>
    </subcellularLocation>
</comment>
<keyword evidence="3" id="KW-1003">Cell membrane</keyword>
<organism evidence="7 8">
    <name type="scientific">Amedibacillus dolichus</name>
    <dbReference type="NCBI Taxonomy" id="31971"/>
    <lineage>
        <taxon>Bacteria</taxon>
        <taxon>Bacillati</taxon>
        <taxon>Bacillota</taxon>
        <taxon>Erysipelotrichia</taxon>
        <taxon>Erysipelotrichales</taxon>
        <taxon>Erysipelotrichaceae</taxon>
        <taxon>Amedibacillus</taxon>
    </lineage>
</organism>
<evidence type="ECO:0000313" key="8">
    <source>
        <dbReference type="Proteomes" id="UP000284868"/>
    </source>
</evidence>
<dbReference type="SUPFAM" id="SSF53756">
    <property type="entry name" value="UDP-Glycosyltransferase/glycogen phosphorylase"/>
    <property type="match status" value="1"/>
</dbReference>
<dbReference type="EMBL" id="QRPK01000024">
    <property type="protein sequence ID" value="RHM10943.1"/>
    <property type="molecule type" value="Genomic_DNA"/>
</dbReference>
<dbReference type="GO" id="GO:0047355">
    <property type="term" value="F:CDP-glycerol glycerophosphotransferase activity"/>
    <property type="evidence" value="ECO:0007669"/>
    <property type="project" value="InterPro"/>
</dbReference>
<gene>
    <name evidence="7" type="ORF">DWZ83_05960</name>
</gene>
<name>A0A415PDX0_9FIRM</name>
<reference evidence="7 8" key="1">
    <citation type="submission" date="2018-08" db="EMBL/GenBank/DDBJ databases">
        <title>A genome reference for cultivated species of the human gut microbiota.</title>
        <authorList>
            <person name="Zou Y."/>
            <person name="Xue W."/>
            <person name="Luo G."/>
        </authorList>
    </citation>
    <scope>NUCLEOTIDE SEQUENCE [LARGE SCALE GENOMIC DNA]</scope>
    <source>
        <strain evidence="7 8">AF35-6BH</strain>
    </source>
</reference>
<dbReference type="RefSeq" id="WP_118365578.1">
    <property type="nucleotide sequence ID" value="NZ_QRPK01000024.1"/>
</dbReference>
<dbReference type="GO" id="GO:0019350">
    <property type="term" value="P:teichoic acid biosynthetic process"/>
    <property type="evidence" value="ECO:0007669"/>
    <property type="project" value="UniProtKB-KW"/>
</dbReference>
<dbReference type="OrthoDB" id="9815829at2"/>
<dbReference type="GO" id="GO:0005886">
    <property type="term" value="C:plasma membrane"/>
    <property type="evidence" value="ECO:0007669"/>
    <property type="project" value="UniProtKB-SubCell"/>
</dbReference>
<dbReference type="InterPro" id="IPR043149">
    <property type="entry name" value="TagF_N"/>
</dbReference>
<keyword evidence="5" id="KW-0777">Teichoic acid biosynthesis</keyword>
<keyword evidence="8" id="KW-1185">Reference proteome</keyword>
<evidence type="ECO:0000256" key="4">
    <source>
        <dbReference type="ARBA" id="ARBA00022679"/>
    </source>
</evidence>
<dbReference type="AlphaFoldDB" id="A0A415PDX0"/>
<dbReference type="Gene3D" id="3.40.50.11820">
    <property type="match status" value="1"/>
</dbReference>
<proteinExistence type="inferred from homology"/>
<sequence>MEKAEANAYQKYCKLPLDEKCILLEAGQGKNLNGNMLAMARELFENKAYVGYKVVYVVTEENLEEAKVRFAFYQYPLILTIRNSDEYKKYLACAKYLMTDNSFPPYFLKREQQVYMNTWHGTPLKTLGISDLKNAASLANIQKNYLMCDYALFPNTFTKDVFMKDYMLENLYKGEIVLADYPRNMALLDKEKSDALRSKLGLSDKKLIAYMPTWRGLGRSANGASQKEILEGIFKKLDAQLSDEEIFYVNLHFLIGNTMDFSNYQHIKPFPSEYETYDFLALCDMLVTDYSSVFFDFAITKKKIVLFTYDLEEYMRDRGTYFPIENLPFPMVCSVDELMKEIHTSGKICDYHEFLSQYHAFADKQTPAMLLDLLIHGKRDGLHIEQAPYNGKETVLVYGGKLRNKQLNELLLAYLKQLKEEMPDKNIVVSFHGKMHKQKRELLEQLNRSVSYYAVVNKFEFSLPVKIIAAMKMRFGYFDKKLKGKLRASFERERNRMFYGLEPQKVIYFAGNPHYMYRVLSTFHCEKEAHIQHNNVMGIVARRGIYHVMYHYFKENYDTIIDHRFDDVHALWKEEDKHIYYNKCLKMGILWKHFANKKQGLQLSAICFAYTILPFSIKT</sequence>